<sequence>MHCSTQQPRGPRFAPYVPSMATLTQPKSTLSPQVLRAASPNPSKAVSHVQARPPTTPATANDVVLSRRRSSTTTLPLPSITEIPVPSDILSTMHPDVMETIGPVWNRDLVRAIEREFLAVRMAWRPMRNLDRAEMERQSIAVAA</sequence>
<dbReference type="GeneID" id="27690841"/>
<dbReference type="InParanoid" id="A0A0L0H8G2"/>
<dbReference type="Proteomes" id="UP000053201">
    <property type="component" value="Unassembled WGS sequence"/>
</dbReference>
<proteinExistence type="predicted"/>
<accession>A0A0L0H8G2</accession>
<feature type="region of interest" description="Disordered" evidence="1">
    <location>
        <begin position="38"/>
        <end position="60"/>
    </location>
</feature>
<evidence type="ECO:0000313" key="3">
    <source>
        <dbReference type="Proteomes" id="UP000053201"/>
    </source>
</evidence>
<reference evidence="2 3" key="1">
    <citation type="submission" date="2009-08" db="EMBL/GenBank/DDBJ databases">
        <title>The Genome Sequence of Spizellomyces punctatus strain DAOM BR117.</title>
        <authorList>
            <consortium name="The Broad Institute Genome Sequencing Platform"/>
            <person name="Russ C."/>
            <person name="Cuomo C."/>
            <person name="Shea T."/>
            <person name="Young S.K."/>
            <person name="Zeng Q."/>
            <person name="Koehrsen M."/>
            <person name="Haas B."/>
            <person name="Borodovsky M."/>
            <person name="Guigo R."/>
            <person name="Alvarado L."/>
            <person name="Berlin A."/>
            <person name="Bochicchio J."/>
            <person name="Borenstein D."/>
            <person name="Chapman S."/>
            <person name="Chen Z."/>
            <person name="Engels R."/>
            <person name="Freedman E."/>
            <person name="Gellesch M."/>
            <person name="Goldberg J."/>
            <person name="Griggs A."/>
            <person name="Gujja S."/>
            <person name="Heiman D."/>
            <person name="Hepburn T."/>
            <person name="Howarth C."/>
            <person name="Jen D."/>
            <person name="Larson L."/>
            <person name="Lewis B."/>
            <person name="Mehta T."/>
            <person name="Park D."/>
            <person name="Pearson M."/>
            <person name="Roberts A."/>
            <person name="Saif S."/>
            <person name="Shenoy N."/>
            <person name="Sisk P."/>
            <person name="Stolte C."/>
            <person name="Sykes S."/>
            <person name="Thomson T."/>
            <person name="Walk T."/>
            <person name="White J."/>
            <person name="Yandava C."/>
            <person name="Burger G."/>
            <person name="Gray M.W."/>
            <person name="Holland P.W.H."/>
            <person name="King N."/>
            <person name="Lang F.B.F."/>
            <person name="Roger A.J."/>
            <person name="Ruiz-Trillo I."/>
            <person name="Lander E."/>
            <person name="Nusbaum C."/>
        </authorList>
    </citation>
    <scope>NUCLEOTIDE SEQUENCE [LARGE SCALE GENOMIC DNA]</scope>
    <source>
        <strain evidence="2 3">DAOM BR117</strain>
    </source>
</reference>
<dbReference type="RefSeq" id="XP_016605291.1">
    <property type="nucleotide sequence ID" value="XM_016755800.1"/>
</dbReference>
<protein>
    <submittedName>
        <fullName evidence="2">Uncharacterized protein</fullName>
    </submittedName>
</protein>
<organism evidence="2 3">
    <name type="scientific">Spizellomyces punctatus (strain DAOM BR117)</name>
    <dbReference type="NCBI Taxonomy" id="645134"/>
    <lineage>
        <taxon>Eukaryota</taxon>
        <taxon>Fungi</taxon>
        <taxon>Fungi incertae sedis</taxon>
        <taxon>Chytridiomycota</taxon>
        <taxon>Chytridiomycota incertae sedis</taxon>
        <taxon>Chytridiomycetes</taxon>
        <taxon>Spizellomycetales</taxon>
        <taxon>Spizellomycetaceae</taxon>
        <taxon>Spizellomyces</taxon>
    </lineage>
</organism>
<dbReference type="EMBL" id="KQ257465">
    <property type="protein sequence ID" value="KNC97251.1"/>
    <property type="molecule type" value="Genomic_DNA"/>
</dbReference>
<dbReference type="VEuPathDB" id="FungiDB:SPPG_07638"/>
<gene>
    <name evidence="2" type="ORF">SPPG_07638</name>
</gene>
<name>A0A0L0H8G2_SPIPD</name>
<keyword evidence="3" id="KW-1185">Reference proteome</keyword>
<evidence type="ECO:0000313" key="2">
    <source>
        <dbReference type="EMBL" id="KNC97251.1"/>
    </source>
</evidence>
<dbReference type="AlphaFoldDB" id="A0A0L0H8G2"/>
<dbReference type="OrthoDB" id="10352672at2759"/>
<evidence type="ECO:0000256" key="1">
    <source>
        <dbReference type="SAM" id="MobiDB-lite"/>
    </source>
</evidence>